<keyword evidence="2" id="KW-1185">Reference proteome</keyword>
<name>A0A075AU17_ROZAC</name>
<protein>
    <recommendedName>
        <fullName evidence="3">DNase I-like protein</fullName>
    </recommendedName>
</protein>
<accession>A0A075AU17</accession>
<evidence type="ECO:0000313" key="1">
    <source>
        <dbReference type="EMBL" id="EPZ33625.1"/>
    </source>
</evidence>
<dbReference type="Proteomes" id="UP000030755">
    <property type="component" value="Unassembled WGS sequence"/>
</dbReference>
<gene>
    <name evidence="1" type="ORF">O9G_000400</name>
</gene>
<dbReference type="AlphaFoldDB" id="A0A075AU17"/>
<evidence type="ECO:0008006" key="3">
    <source>
        <dbReference type="Google" id="ProtNLM"/>
    </source>
</evidence>
<proteinExistence type="predicted"/>
<organism evidence="1 2">
    <name type="scientific">Rozella allomycis (strain CSF55)</name>
    <dbReference type="NCBI Taxonomy" id="988480"/>
    <lineage>
        <taxon>Eukaryota</taxon>
        <taxon>Fungi</taxon>
        <taxon>Fungi incertae sedis</taxon>
        <taxon>Cryptomycota</taxon>
        <taxon>Cryptomycota incertae sedis</taxon>
        <taxon>Rozella</taxon>
    </lineage>
</organism>
<sequence>MKLLPFDQRKGQTWYFSNTRKPKLLSRQVTSNEGLLRGMIEFCGVRMMMLRTPIISITKMSDHKPVSASFNIKTKKNMIKFIKMLSEV</sequence>
<evidence type="ECO:0000313" key="2">
    <source>
        <dbReference type="Proteomes" id="UP000030755"/>
    </source>
</evidence>
<dbReference type="HOGENOM" id="CLU_2470365_0_0_1"/>
<dbReference type="EMBL" id="KE561047">
    <property type="protein sequence ID" value="EPZ33625.1"/>
    <property type="molecule type" value="Genomic_DNA"/>
</dbReference>
<reference evidence="1 2" key="1">
    <citation type="journal article" date="2013" name="Curr. Biol.">
        <title>Shared signatures of parasitism and phylogenomics unite Cryptomycota and microsporidia.</title>
        <authorList>
            <person name="James T.Y."/>
            <person name="Pelin A."/>
            <person name="Bonen L."/>
            <person name="Ahrendt S."/>
            <person name="Sain D."/>
            <person name="Corradi N."/>
            <person name="Stajich J.E."/>
        </authorList>
    </citation>
    <scope>NUCLEOTIDE SEQUENCE [LARGE SCALE GENOMIC DNA]</scope>
    <source>
        <strain evidence="1 2">CSF55</strain>
    </source>
</reference>